<proteinExistence type="predicted"/>
<evidence type="ECO:0000313" key="2">
    <source>
        <dbReference type="EMBL" id="KHN83124.1"/>
    </source>
</evidence>
<reference evidence="2 3" key="1">
    <citation type="submission" date="2014-11" db="EMBL/GenBank/DDBJ databases">
        <title>Genetic blueprint of the zoonotic pathogen Toxocara canis.</title>
        <authorList>
            <person name="Zhu X.-Q."/>
            <person name="Korhonen P.K."/>
            <person name="Cai H."/>
            <person name="Young N.D."/>
            <person name="Nejsum P."/>
            <person name="von Samson-Himmelstjerna G."/>
            <person name="Boag P.R."/>
            <person name="Tan P."/>
            <person name="Li Q."/>
            <person name="Min J."/>
            <person name="Yang Y."/>
            <person name="Wang X."/>
            <person name="Fang X."/>
            <person name="Hall R.S."/>
            <person name="Hofmann A."/>
            <person name="Sternberg P.W."/>
            <person name="Jex A.R."/>
            <person name="Gasser R.B."/>
        </authorList>
    </citation>
    <scope>NUCLEOTIDE SEQUENCE [LARGE SCALE GENOMIC DNA]</scope>
    <source>
        <strain evidence="2">PN_DK_2014</strain>
    </source>
</reference>
<sequence>MLQPCSWSDLPDVLLEEIFSTLPLKNLGRCAQVCSNWYRVFQSNYPWRRFQFKDYIFTRRKFTSHAGWQYAIDHWRLRFLIMRAATKWRELEIKPVTILFNLYEFIRVLTNFSEYYEKNTEDRPLEGIRSFVFRWQLHLHERGGRDAKVVGTGGEMLKTLSLLLSHLHGLNELALYELQLEPWECNDFIDDILFKFDTQLTSLCVINLTKVPRPFLQLGLFLYLEHLTVSPQHLDESVVTLIADLRHLKSLIIYQNEKVVGASAVDAKAWAAFSANNKHTRVYLMLAGKSRTDLIIQPCAPVYAIIYENSIGQLTDHIAHEICDNYSTTLQYLIQKRLERRYRSRQFAKRVDMLAVDIALRCSKLKLFALRERISFDTMLLLAIIAASHKTTLCIRRNALLKRRNWSCGELHDVLGVDVDFNWFRQTCSSYETLEREVRSITGSNATIVTDNRYLYSFESTH</sequence>
<dbReference type="Gene3D" id="1.20.1280.50">
    <property type="match status" value="1"/>
</dbReference>
<dbReference type="Proteomes" id="UP000031036">
    <property type="component" value="Unassembled WGS sequence"/>
</dbReference>
<dbReference type="SMART" id="SM00256">
    <property type="entry name" value="FBOX"/>
    <property type="match status" value="1"/>
</dbReference>
<dbReference type="Pfam" id="PF00646">
    <property type="entry name" value="F-box"/>
    <property type="match status" value="1"/>
</dbReference>
<organism evidence="2 3">
    <name type="scientific">Toxocara canis</name>
    <name type="common">Canine roundworm</name>
    <dbReference type="NCBI Taxonomy" id="6265"/>
    <lineage>
        <taxon>Eukaryota</taxon>
        <taxon>Metazoa</taxon>
        <taxon>Ecdysozoa</taxon>
        <taxon>Nematoda</taxon>
        <taxon>Chromadorea</taxon>
        <taxon>Rhabditida</taxon>
        <taxon>Spirurina</taxon>
        <taxon>Ascaridomorpha</taxon>
        <taxon>Ascaridoidea</taxon>
        <taxon>Toxocaridae</taxon>
        <taxon>Toxocara</taxon>
    </lineage>
</organism>
<accession>A0A0B2VP13</accession>
<dbReference type="PROSITE" id="PS50181">
    <property type="entry name" value="FBOX"/>
    <property type="match status" value="1"/>
</dbReference>
<dbReference type="SUPFAM" id="SSF52047">
    <property type="entry name" value="RNI-like"/>
    <property type="match status" value="1"/>
</dbReference>
<comment type="caution">
    <text evidence="2">The sequence shown here is derived from an EMBL/GenBank/DDBJ whole genome shotgun (WGS) entry which is preliminary data.</text>
</comment>
<name>A0A0B2VP13_TOXCA</name>
<dbReference type="SUPFAM" id="SSF81383">
    <property type="entry name" value="F-box domain"/>
    <property type="match status" value="1"/>
</dbReference>
<keyword evidence="3" id="KW-1185">Reference proteome</keyword>
<dbReference type="PANTHER" id="PTHR20872:SF1">
    <property type="entry name" value="F-BOX DOMAIN-CONTAINING PROTEIN"/>
    <property type="match status" value="1"/>
</dbReference>
<dbReference type="OMA" id="MCRQCFN"/>
<dbReference type="PANTHER" id="PTHR20872">
    <property type="match status" value="1"/>
</dbReference>
<dbReference type="STRING" id="6265.A0A0B2VP13"/>
<dbReference type="EMBL" id="JPKZ01001217">
    <property type="protein sequence ID" value="KHN83124.1"/>
    <property type="molecule type" value="Genomic_DNA"/>
</dbReference>
<evidence type="ECO:0000259" key="1">
    <source>
        <dbReference type="PROSITE" id="PS50181"/>
    </source>
</evidence>
<protein>
    <recommendedName>
        <fullName evidence="1">F-box domain-containing protein</fullName>
    </recommendedName>
</protein>
<dbReference type="InterPro" id="IPR036047">
    <property type="entry name" value="F-box-like_dom_sf"/>
</dbReference>
<feature type="domain" description="F-box" evidence="1">
    <location>
        <begin position="4"/>
        <end position="50"/>
    </location>
</feature>
<dbReference type="AlphaFoldDB" id="A0A0B2VP13"/>
<dbReference type="OrthoDB" id="9974792at2759"/>
<dbReference type="InterPro" id="IPR001810">
    <property type="entry name" value="F-box_dom"/>
</dbReference>
<evidence type="ECO:0000313" key="3">
    <source>
        <dbReference type="Proteomes" id="UP000031036"/>
    </source>
</evidence>
<gene>
    <name evidence="2" type="ORF">Tcan_17086</name>
</gene>